<feature type="region of interest" description="Disordered" evidence="1">
    <location>
        <begin position="159"/>
        <end position="204"/>
    </location>
</feature>
<organism evidence="2 4">
    <name type="scientific">Didymodactylos carnosus</name>
    <dbReference type="NCBI Taxonomy" id="1234261"/>
    <lineage>
        <taxon>Eukaryota</taxon>
        <taxon>Metazoa</taxon>
        <taxon>Spiralia</taxon>
        <taxon>Gnathifera</taxon>
        <taxon>Rotifera</taxon>
        <taxon>Eurotatoria</taxon>
        <taxon>Bdelloidea</taxon>
        <taxon>Philodinida</taxon>
        <taxon>Philodinidae</taxon>
        <taxon>Didymodactylos</taxon>
    </lineage>
</organism>
<dbReference type="Proteomes" id="UP000663829">
    <property type="component" value="Unassembled WGS sequence"/>
</dbReference>
<protein>
    <recommendedName>
        <fullName evidence="5">GIY-YIG domain-containing protein</fullName>
    </recommendedName>
</protein>
<evidence type="ECO:0000313" key="2">
    <source>
        <dbReference type="EMBL" id="CAF1553838.1"/>
    </source>
</evidence>
<evidence type="ECO:0000313" key="3">
    <source>
        <dbReference type="EMBL" id="CAF4414994.1"/>
    </source>
</evidence>
<reference evidence="2" key="1">
    <citation type="submission" date="2021-02" db="EMBL/GenBank/DDBJ databases">
        <authorList>
            <person name="Nowell W R."/>
        </authorList>
    </citation>
    <scope>NUCLEOTIDE SEQUENCE</scope>
</reference>
<dbReference type="OrthoDB" id="10057701at2759"/>
<sequence length="227" mass="26280">MCKEFHFIRQIAARNGCPTQFIENQIRNTLNRYYDKENQINQQIISTKIKPVDIETSKIKINQCIVLDVPFTGQTSKVYGKRLRNLGKAVRPTTVFLTVSRPPPTVRESCRNKDPIPKDMQSKLVYKIECNDCESVYIGETDRQAARRFEEHGCISNLLKSGKKPPPPTATTLTTTQPVRQSQRQRHKSKLYEFEEEDIPEDQAEDNVIQTFEQHVRFKIGNHSSRT</sequence>
<comment type="caution">
    <text evidence="2">The sequence shown here is derived from an EMBL/GenBank/DDBJ whole genome shotgun (WGS) entry which is preliminary data.</text>
</comment>
<evidence type="ECO:0000313" key="4">
    <source>
        <dbReference type="Proteomes" id="UP000663829"/>
    </source>
</evidence>
<proteinExistence type="predicted"/>
<dbReference type="Proteomes" id="UP000681722">
    <property type="component" value="Unassembled WGS sequence"/>
</dbReference>
<gene>
    <name evidence="2" type="ORF">GPM918_LOCUS39364</name>
    <name evidence="3" type="ORF">SRO942_LOCUS40232</name>
</gene>
<dbReference type="AlphaFoldDB" id="A0A815X5V0"/>
<feature type="compositionally biased region" description="Acidic residues" evidence="1">
    <location>
        <begin position="194"/>
        <end position="204"/>
    </location>
</feature>
<evidence type="ECO:0000256" key="1">
    <source>
        <dbReference type="SAM" id="MobiDB-lite"/>
    </source>
</evidence>
<dbReference type="EMBL" id="CAJOBC010093175">
    <property type="protein sequence ID" value="CAF4414994.1"/>
    <property type="molecule type" value="Genomic_DNA"/>
</dbReference>
<accession>A0A815X5V0</accession>
<dbReference type="EMBL" id="CAJNOQ010027478">
    <property type="protein sequence ID" value="CAF1553838.1"/>
    <property type="molecule type" value="Genomic_DNA"/>
</dbReference>
<evidence type="ECO:0008006" key="5">
    <source>
        <dbReference type="Google" id="ProtNLM"/>
    </source>
</evidence>
<keyword evidence="4" id="KW-1185">Reference proteome</keyword>
<name>A0A815X5V0_9BILA</name>